<organism evidence="3 4">
    <name type="scientific">Deinococcus hohokamensis</name>
    <dbReference type="NCBI Taxonomy" id="309883"/>
    <lineage>
        <taxon>Bacteria</taxon>
        <taxon>Thermotogati</taxon>
        <taxon>Deinococcota</taxon>
        <taxon>Deinococci</taxon>
        <taxon>Deinococcales</taxon>
        <taxon>Deinococcaceae</taxon>
        <taxon>Deinococcus</taxon>
    </lineage>
</organism>
<dbReference type="GO" id="GO:0016746">
    <property type="term" value="F:acyltransferase activity"/>
    <property type="evidence" value="ECO:0007669"/>
    <property type="project" value="UniProtKB-KW"/>
</dbReference>
<keyword evidence="3" id="KW-0808">Transferase</keyword>
<gene>
    <name evidence="3" type="ORF">ACFO0D_06115</name>
</gene>
<keyword evidence="4" id="KW-1185">Reference proteome</keyword>
<dbReference type="InterPro" id="IPR045057">
    <property type="entry name" value="Gcn5-rel_NAT"/>
</dbReference>
<comment type="caution">
    <text evidence="3">The sequence shown here is derived from an EMBL/GenBank/DDBJ whole genome shotgun (WGS) entry which is preliminary data.</text>
</comment>
<dbReference type="InterPro" id="IPR031165">
    <property type="entry name" value="GNAT_YJDJ"/>
</dbReference>
<dbReference type="PROSITE" id="PS51729">
    <property type="entry name" value="GNAT_YJDJ"/>
    <property type="match status" value="1"/>
</dbReference>
<dbReference type="Gene3D" id="3.40.630.30">
    <property type="match status" value="1"/>
</dbReference>
<dbReference type="PANTHER" id="PTHR31435:SF10">
    <property type="entry name" value="BSR4717 PROTEIN"/>
    <property type="match status" value="1"/>
</dbReference>
<keyword evidence="3" id="KW-0012">Acyltransferase</keyword>
<accession>A0ABV9I6E9</accession>
<feature type="region of interest" description="Disordered" evidence="1">
    <location>
        <begin position="1"/>
        <end position="22"/>
    </location>
</feature>
<name>A0ABV9I6E9_9DEIO</name>
<feature type="domain" description="N-acetyltransferase" evidence="2">
    <location>
        <begin position="19"/>
        <end position="104"/>
    </location>
</feature>
<protein>
    <submittedName>
        <fullName evidence="3">GNAT family N-acetyltransferase</fullName>
        <ecNumber evidence="3">2.3.1.-</ecNumber>
    </submittedName>
</protein>
<evidence type="ECO:0000256" key="1">
    <source>
        <dbReference type="SAM" id="MobiDB-lite"/>
    </source>
</evidence>
<feature type="compositionally biased region" description="Polar residues" evidence="1">
    <location>
        <begin position="1"/>
        <end position="13"/>
    </location>
</feature>
<evidence type="ECO:0000313" key="4">
    <source>
        <dbReference type="Proteomes" id="UP001595952"/>
    </source>
</evidence>
<dbReference type="InterPro" id="IPR016181">
    <property type="entry name" value="Acyl_CoA_acyltransferase"/>
</dbReference>
<reference evidence="4" key="1">
    <citation type="journal article" date="2019" name="Int. J. Syst. Evol. Microbiol.">
        <title>The Global Catalogue of Microorganisms (GCM) 10K type strain sequencing project: providing services to taxonomists for standard genome sequencing and annotation.</title>
        <authorList>
            <consortium name="The Broad Institute Genomics Platform"/>
            <consortium name="The Broad Institute Genome Sequencing Center for Infectious Disease"/>
            <person name="Wu L."/>
            <person name="Ma J."/>
        </authorList>
    </citation>
    <scope>NUCLEOTIDE SEQUENCE [LARGE SCALE GENOMIC DNA]</scope>
    <source>
        <strain evidence="4">CCUG 55995</strain>
    </source>
</reference>
<dbReference type="PANTHER" id="PTHR31435">
    <property type="entry name" value="PROTEIN NATD1"/>
    <property type="match status" value="1"/>
</dbReference>
<dbReference type="Proteomes" id="UP001595952">
    <property type="component" value="Unassembled WGS sequence"/>
</dbReference>
<dbReference type="SUPFAM" id="SSF55729">
    <property type="entry name" value="Acyl-CoA N-acyltransferases (Nat)"/>
    <property type="match status" value="1"/>
</dbReference>
<evidence type="ECO:0000313" key="3">
    <source>
        <dbReference type="EMBL" id="MFC4637912.1"/>
    </source>
</evidence>
<dbReference type="EMBL" id="JBHSEI010000002">
    <property type="protein sequence ID" value="MFC4637912.1"/>
    <property type="molecule type" value="Genomic_DNA"/>
</dbReference>
<dbReference type="EC" id="2.3.1.-" evidence="3"/>
<sequence>MTQSPQGETQEVRTPQVALHDHPEQHQYTTADGAEAFVQYTRVGGTLVLRHTEVPAHLAGRGVATAVLRAVFEDVRARGLHIKPICPFAVAFARGHPEFTGLLSPQARATLGPH</sequence>
<evidence type="ECO:0000259" key="2">
    <source>
        <dbReference type="PROSITE" id="PS51729"/>
    </source>
</evidence>
<dbReference type="RefSeq" id="WP_380060937.1">
    <property type="nucleotide sequence ID" value="NZ_JBHSEI010000002.1"/>
</dbReference>
<dbReference type="Pfam" id="PF14542">
    <property type="entry name" value="Acetyltransf_CG"/>
    <property type="match status" value="1"/>
</dbReference>
<proteinExistence type="predicted"/>